<dbReference type="Pfam" id="PF00240">
    <property type="entry name" value="ubiquitin"/>
    <property type="match status" value="1"/>
</dbReference>
<evidence type="ECO:0000313" key="3">
    <source>
        <dbReference type="Proteomes" id="UP000799291"/>
    </source>
</evidence>
<gene>
    <name evidence="2" type="ORF">K458DRAFT_331541</name>
</gene>
<dbReference type="InterPro" id="IPR019954">
    <property type="entry name" value="Ubiquitin_CS"/>
</dbReference>
<dbReference type="AlphaFoldDB" id="A0A6G1JF83"/>
<keyword evidence="3" id="KW-1185">Reference proteome</keyword>
<dbReference type="SMART" id="SM00213">
    <property type="entry name" value="UBQ"/>
    <property type="match status" value="1"/>
</dbReference>
<dbReference type="EMBL" id="MU005573">
    <property type="protein sequence ID" value="KAF2688901.1"/>
    <property type="molecule type" value="Genomic_DNA"/>
</dbReference>
<protein>
    <recommendedName>
        <fullName evidence="1">Ubiquitin-like domain-containing protein</fullName>
    </recommendedName>
</protein>
<dbReference type="InterPro" id="IPR029071">
    <property type="entry name" value="Ubiquitin-like_domsf"/>
</dbReference>
<dbReference type="OrthoDB" id="428577at2759"/>
<reference evidence="2" key="1">
    <citation type="journal article" date="2020" name="Stud. Mycol.">
        <title>101 Dothideomycetes genomes: a test case for predicting lifestyles and emergence of pathogens.</title>
        <authorList>
            <person name="Haridas S."/>
            <person name="Albert R."/>
            <person name="Binder M."/>
            <person name="Bloem J."/>
            <person name="Labutti K."/>
            <person name="Salamov A."/>
            <person name="Andreopoulos B."/>
            <person name="Baker S."/>
            <person name="Barry K."/>
            <person name="Bills G."/>
            <person name="Bluhm B."/>
            <person name="Cannon C."/>
            <person name="Castanera R."/>
            <person name="Culley D."/>
            <person name="Daum C."/>
            <person name="Ezra D."/>
            <person name="Gonzalez J."/>
            <person name="Henrissat B."/>
            <person name="Kuo A."/>
            <person name="Liang C."/>
            <person name="Lipzen A."/>
            <person name="Lutzoni F."/>
            <person name="Magnuson J."/>
            <person name="Mondo S."/>
            <person name="Nolan M."/>
            <person name="Ohm R."/>
            <person name="Pangilinan J."/>
            <person name="Park H.-J."/>
            <person name="Ramirez L."/>
            <person name="Alfaro M."/>
            <person name="Sun H."/>
            <person name="Tritt A."/>
            <person name="Yoshinaga Y."/>
            <person name="Zwiers L.-H."/>
            <person name="Turgeon B."/>
            <person name="Goodwin S."/>
            <person name="Spatafora J."/>
            <person name="Crous P."/>
            <person name="Grigoriev I."/>
        </authorList>
    </citation>
    <scope>NUCLEOTIDE SEQUENCE</scope>
    <source>
        <strain evidence="2">CBS 122367</strain>
    </source>
</reference>
<name>A0A6G1JF83_9PLEO</name>
<organism evidence="2 3">
    <name type="scientific">Lentithecium fluviatile CBS 122367</name>
    <dbReference type="NCBI Taxonomy" id="1168545"/>
    <lineage>
        <taxon>Eukaryota</taxon>
        <taxon>Fungi</taxon>
        <taxon>Dikarya</taxon>
        <taxon>Ascomycota</taxon>
        <taxon>Pezizomycotina</taxon>
        <taxon>Dothideomycetes</taxon>
        <taxon>Pleosporomycetidae</taxon>
        <taxon>Pleosporales</taxon>
        <taxon>Massarineae</taxon>
        <taxon>Lentitheciaceae</taxon>
        <taxon>Lentithecium</taxon>
    </lineage>
</organism>
<dbReference type="Gene3D" id="3.10.20.90">
    <property type="entry name" value="Phosphatidylinositol 3-kinase Catalytic Subunit, Chain A, domain 1"/>
    <property type="match status" value="1"/>
</dbReference>
<proteinExistence type="predicted"/>
<dbReference type="PROSITE" id="PS00299">
    <property type="entry name" value="UBIQUITIN_1"/>
    <property type="match status" value="1"/>
</dbReference>
<dbReference type="SUPFAM" id="SSF54236">
    <property type="entry name" value="Ubiquitin-like"/>
    <property type="match status" value="1"/>
</dbReference>
<dbReference type="PANTHER" id="PTHR10666">
    <property type="entry name" value="UBIQUITIN"/>
    <property type="match status" value="1"/>
</dbReference>
<accession>A0A6G1JF83</accession>
<dbReference type="InterPro" id="IPR019956">
    <property type="entry name" value="Ubiquitin_dom"/>
</dbReference>
<dbReference type="FunFam" id="3.10.20.90:FF:000160">
    <property type="entry name" value="Polyubiquitin-C"/>
    <property type="match status" value="1"/>
</dbReference>
<feature type="domain" description="Ubiquitin-like" evidence="1">
    <location>
        <begin position="210"/>
        <end position="285"/>
    </location>
</feature>
<dbReference type="InterPro" id="IPR050158">
    <property type="entry name" value="Ubiquitin_ubiquitin-like"/>
</dbReference>
<dbReference type="PRINTS" id="PR00348">
    <property type="entry name" value="UBIQUITIN"/>
</dbReference>
<evidence type="ECO:0000313" key="2">
    <source>
        <dbReference type="EMBL" id="KAF2688901.1"/>
    </source>
</evidence>
<sequence length="441" mass="48405">MVLSGPLATSVENGDTVLINNDLRISFRRTIRVPDNHQTSFLPPDLGTFPLKSTTKYAEKLPTQMVAKGGLFFPMYQSEAMWINFKPSSKQVYLIKIYVGGVNAISGEPAVEDAGTRLRRQAKRGIGGASLQDYMIVPGQMWLDGIAQADGVVRQFVAMPFGSGYSIESQVTGKDAAGGIQIEVTPYKPPQPPQPWQGPKAWSQPVGKPYQIFIKTLTGKTISLDVHTSDTIDQLKSMIQAKEGIPLDQQRLIYKGKQLEDEWTLSKYHIVECSILHMVLRLRGGGPGPDEHVMSVAAGGKISQVIMPDDQGSDWLVDRTTVFNVQVLNSTVYKVVTGSEPPSKPIDAITYQDHGLPFFAHYEEPSGISGDFSMVKSVAQIKEVKEEEVNPKAVVIGHTGRREDGVAEPADGLINPNGPLREFRTIKDLKQEYSGVHVASF</sequence>
<dbReference type="InterPro" id="IPR000626">
    <property type="entry name" value="Ubiquitin-like_dom"/>
</dbReference>
<evidence type="ECO:0000259" key="1">
    <source>
        <dbReference type="PROSITE" id="PS50053"/>
    </source>
</evidence>
<dbReference type="Proteomes" id="UP000799291">
    <property type="component" value="Unassembled WGS sequence"/>
</dbReference>
<dbReference type="PROSITE" id="PS50053">
    <property type="entry name" value="UBIQUITIN_2"/>
    <property type="match status" value="1"/>
</dbReference>